<keyword evidence="2 6" id="KW-0349">Heme</keyword>
<dbReference type="GO" id="GO:0005886">
    <property type="term" value="C:plasma membrane"/>
    <property type="evidence" value="ECO:0007669"/>
    <property type="project" value="TreeGrafter"/>
</dbReference>
<protein>
    <recommendedName>
        <fullName evidence="6">Cytochrome c-type biogenesis protein</fullName>
    </recommendedName>
</protein>
<dbReference type="STRING" id="83219.PM02_17730"/>
<keyword evidence="9" id="KW-1185">Reference proteome</keyword>
<evidence type="ECO:0000259" key="7">
    <source>
        <dbReference type="Pfam" id="PF03918"/>
    </source>
</evidence>
<evidence type="ECO:0000256" key="2">
    <source>
        <dbReference type="ARBA" id="ARBA00022617"/>
    </source>
</evidence>
<dbReference type="CDD" id="cd16378">
    <property type="entry name" value="CcmH_N"/>
    <property type="match status" value="1"/>
</dbReference>
<keyword evidence="6" id="KW-0472">Membrane</keyword>
<reference evidence="8 9" key="1">
    <citation type="journal article" date="2014" name="Genome Announc.">
        <title>Draft Genome Sequences of Two Isolates of the Roseobacter Group, Sulfitobacter sp. Strains 3SOLIMAR09 and 1FIGIMAR09, from Harbors of Mallorca Island (Mediterranean Sea).</title>
        <authorList>
            <person name="Mas-Llado M."/>
            <person name="Pina-Villalonga J.M."/>
            <person name="Brunet-Galmes I."/>
            <person name="Nogales B."/>
            <person name="Bosch R."/>
        </authorList>
    </citation>
    <scope>NUCLEOTIDE SEQUENCE [LARGE SCALE GENOMIC DNA]</scope>
    <source>
        <strain evidence="8 9">1FIGIMAR09</strain>
    </source>
</reference>
<sequence length="158" mass="17605">MRRFLQYIALGVVLAAPAYAVEPDEILADPVLEDRARDISKGLRCVVCQNQDIDSSNAGVARDLRLLVRERLVAGDTDEEVMAYVQARYGDYVLMSPPLTPATYALWFAPVFLAGLSLFAFVVFTRRRRSAPQMKTLTATEEDQIASYLESRDRGAGE</sequence>
<dbReference type="GO" id="GO:0046872">
    <property type="term" value="F:metal ion binding"/>
    <property type="evidence" value="ECO:0007669"/>
    <property type="project" value="UniProtKB-KW"/>
</dbReference>
<name>A0A061SJ76_9RHOB</name>
<keyword evidence="6" id="KW-1133">Transmembrane helix</keyword>
<dbReference type="Pfam" id="PF03918">
    <property type="entry name" value="CcmH"/>
    <property type="match status" value="1"/>
</dbReference>
<dbReference type="InterPro" id="IPR038297">
    <property type="entry name" value="CcmH/CycL/NrfF/Ccl2_sf"/>
</dbReference>
<dbReference type="PANTHER" id="PTHR47870">
    <property type="entry name" value="CYTOCHROME C-TYPE BIOGENESIS PROTEIN CCMH"/>
    <property type="match status" value="1"/>
</dbReference>
<comment type="similarity">
    <text evidence="1 6">Belongs to the CcmH/CycL/Ccl2/NrfF family.</text>
</comment>
<organism evidence="8 9">
    <name type="scientific">Sulfitobacter mediterraneus</name>
    <dbReference type="NCBI Taxonomy" id="83219"/>
    <lineage>
        <taxon>Bacteria</taxon>
        <taxon>Pseudomonadati</taxon>
        <taxon>Pseudomonadota</taxon>
        <taxon>Alphaproteobacteria</taxon>
        <taxon>Rhodobacterales</taxon>
        <taxon>Roseobacteraceae</taxon>
        <taxon>Sulfitobacter</taxon>
    </lineage>
</organism>
<feature type="transmembrane region" description="Helical" evidence="6">
    <location>
        <begin position="104"/>
        <end position="125"/>
    </location>
</feature>
<dbReference type="Proteomes" id="UP000027337">
    <property type="component" value="Unassembled WGS sequence"/>
</dbReference>
<keyword evidence="5 6" id="KW-0408">Iron</keyword>
<dbReference type="AlphaFoldDB" id="A0A061SJ76"/>
<evidence type="ECO:0000256" key="6">
    <source>
        <dbReference type="RuleBase" id="RU364112"/>
    </source>
</evidence>
<accession>A0A061SJ76</accession>
<feature type="chain" id="PRO_5011019753" description="Cytochrome c-type biogenesis protein" evidence="6">
    <location>
        <begin position="21"/>
        <end position="158"/>
    </location>
</feature>
<dbReference type="InterPro" id="IPR051263">
    <property type="entry name" value="C-type_cytochrome_biogenesis"/>
</dbReference>
<dbReference type="EMBL" id="JEMU01000020">
    <property type="protein sequence ID" value="KAJ01736.1"/>
    <property type="molecule type" value="Genomic_DNA"/>
</dbReference>
<feature type="signal peptide" evidence="6">
    <location>
        <begin position="1"/>
        <end position="20"/>
    </location>
</feature>
<evidence type="ECO:0000313" key="8">
    <source>
        <dbReference type="EMBL" id="KAJ01736.1"/>
    </source>
</evidence>
<comment type="caution">
    <text evidence="8">The sequence shown here is derived from an EMBL/GenBank/DDBJ whole genome shotgun (WGS) entry which is preliminary data.</text>
</comment>
<dbReference type="Gene3D" id="1.10.8.640">
    <property type="entry name" value="Cytochrome C biogenesis protein"/>
    <property type="match status" value="1"/>
</dbReference>
<keyword evidence="6" id="KW-0812">Transmembrane</keyword>
<keyword evidence="4 6" id="KW-0732">Signal</keyword>
<dbReference type="PANTHER" id="PTHR47870:SF4">
    <property type="entry name" value="CYTOCHROME C-TYPE BIOGENESIS PROTEIN CYCH"/>
    <property type="match status" value="1"/>
</dbReference>
<dbReference type="InterPro" id="IPR005616">
    <property type="entry name" value="CcmH/CycL/Ccl2/NrfF_N"/>
</dbReference>
<proteinExistence type="inferred from homology"/>
<evidence type="ECO:0000313" key="9">
    <source>
        <dbReference type="Proteomes" id="UP000027337"/>
    </source>
</evidence>
<comment type="function">
    <text evidence="6">Possible subunit of a heme lyase.</text>
</comment>
<evidence type="ECO:0000256" key="3">
    <source>
        <dbReference type="ARBA" id="ARBA00022723"/>
    </source>
</evidence>
<evidence type="ECO:0000256" key="5">
    <source>
        <dbReference type="ARBA" id="ARBA00023004"/>
    </source>
</evidence>
<evidence type="ECO:0000256" key="1">
    <source>
        <dbReference type="ARBA" id="ARBA00010342"/>
    </source>
</evidence>
<keyword evidence="3 6" id="KW-0479">Metal-binding</keyword>
<dbReference type="RefSeq" id="WP_037911063.1">
    <property type="nucleotide sequence ID" value="NZ_JEMU01000020.1"/>
</dbReference>
<evidence type="ECO:0000256" key="4">
    <source>
        <dbReference type="ARBA" id="ARBA00022729"/>
    </source>
</evidence>
<feature type="domain" description="CcmH/CycL/Ccl2/NrfF N-terminal" evidence="7">
    <location>
        <begin position="9"/>
        <end position="147"/>
    </location>
</feature>
<dbReference type="eggNOG" id="COG3088">
    <property type="taxonomic scope" value="Bacteria"/>
</dbReference>
<gene>
    <name evidence="8" type="ORF">PM02_17730</name>
</gene>